<evidence type="ECO:0000313" key="3">
    <source>
        <dbReference type="EMBL" id="TQD70456.1"/>
    </source>
</evidence>
<dbReference type="SUPFAM" id="SSF55144">
    <property type="entry name" value="LigT-like"/>
    <property type="match status" value="1"/>
</dbReference>
<feature type="region of interest" description="Disordered" evidence="1">
    <location>
        <begin position="68"/>
        <end position="87"/>
    </location>
</feature>
<dbReference type="InterPro" id="IPR012386">
    <property type="entry name" value="Cyclic-nucl_3Pdiesterase"/>
</dbReference>
<dbReference type="Pfam" id="PF00646">
    <property type="entry name" value="F-box"/>
    <property type="match status" value="1"/>
</dbReference>
<feature type="compositionally biased region" description="Acidic residues" evidence="1">
    <location>
        <begin position="70"/>
        <end position="80"/>
    </location>
</feature>
<dbReference type="GO" id="GO:0009187">
    <property type="term" value="P:cyclic nucleotide metabolic process"/>
    <property type="evidence" value="ECO:0007669"/>
    <property type="project" value="TreeGrafter"/>
</dbReference>
<dbReference type="InterPro" id="IPR009097">
    <property type="entry name" value="Cyclic_Pdiesterase"/>
</dbReference>
<keyword evidence="4" id="KW-1185">Reference proteome</keyword>
<protein>
    <recommendedName>
        <fullName evidence="2">F-box domain-containing protein</fullName>
    </recommendedName>
</protein>
<dbReference type="AlphaFoldDB" id="A0A540K895"/>
<dbReference type="GO" id="GO:0004113">
    <property type="term" value="F:2',3'-cyclic-nucleotide 3'-phosphodiesterase activity"/>
    <property type="evidence" value="ECO:0007669"/>
    <property type="project" value="TreeGrafter"/>
</dbReference>
<dbReference type="NCBIfam" id="TIGR01640">
    <property type="entry name" value="F_box_assoc_1"/>
    <property type="match status" value="1"/>
</dbReference>
<dbReference type="PANTHER" id="PTHR28141:SF1">
    <property type="entry name" value="2',3'-CYCLIC-NUCLEOTIDE 3'-PHOSPHODIESTERASE"/>
    <property type="match status" value="1"/>
</dbReference>
<feature type="domain" description="F-box" evidence="2">
    <location>
        <begin position="3"/>
        <end position="43"/>
    </location>
</feature>
<dbReference type="InterPro" id="IPR017451">
    <property type="entry name" value="F-box-assoc_interact_dom"/>
</dbReference>
<reference evidence="3 4" key="1">
    <citation type="journal article" date="2019" name="G3 (Bethesda)">
        <title>Sequencing of a Wild Apple (Malus baccata) Genome Unravels the Differences Between Cultivated and Wild Apple Species Regarding Disease Resistance and Cold Tolerance.</title>
        <authorList>
            <person name="Chen X."/>
        </authorList>
    </citation>
    <scope>NUCLEOTIDE SEQUENCE [LARGE SCALE GENOMIC DNA]</scope>
    <source>
        <strain evidence="4">cv. Shandingzi</strain>
        <tissue evidence="3">Leaves</tissue>
    </source>
</reference>
<dbReference type="InterPro" id="IPR036047">
    <property type="entry name" value="F-box-like_dom_sf"/>
</dbReference>
<comment type="caution">
    <text evidence="3">The sequence shown here is derived from an EMBL/GenBank/DDBJ whole genome shotgun (WGS) entry which is preliminary data.</text>
</comment>
<dbReference type="EMBL" id="VIEB01001799">
    <property type="protein sequence ID" value="TQD70456.1"/>
    <property type="molecule type" value="Genomic_DNA"/>
</dbReference>
<dbReference type="SUPFAM" id="SSF81383">
    <property type="entry name" value="F-box domain"/>
    <property type="match status" value="1"/>
</dbReference>
<dbReference type="Pfam" id="PF07734">
    <property type="entry name" value="FBA_1"/>
    <property type="match status" value="1"/>
</dbReference>
<evidence type="ECO:0000259" key="2">
    <source>
        <dbReference type="SMART" id="SM00256"/>
    </source>
</evidence>
<proteinExistence type="predicted"/>
<name>A0A540K895_MALBA</name>
<sequence>MKMGQDMLVKILLTLPPKTLMRFKCVSKWWFALINNPGFVSKHLSNSANNNLTTLHVFLARLVVQRQHEEEEEEEEEENPECNSTTKEETEEVLSLLEFCKDDDNTDDEHSNSCSLVGVQDIIIPQSLIQKIGVPEQRFSIQGHCNGIVLLSSESSLVLCNPGIGEFNCIPDEPCLPIWPLDQPDDHDGQEHMETGFHTGFGYDPVSNEYKVVTFTTYFQEVDEHCWRFLSRHKAVVYTMGCDFWEEINTDSLETETTLFWPEYFQMSFKGMCYWLGYEQDKELFPFDVVGYRFRANGKLIISFDTSREVFHGIPLPSELQPLNRSNHLYLKLTVWNESVAFFALGVDDRRYPEPYEMWVMDDDFKGAWTKHFTIEGTDDQIRRSGLVALWGDECLMVDSDGHVVFFNLCTKKLKHIPIEPEDKDNFVVYVNSIVSVMGRSHRLRRIENTCSDKDEDAMVVVDGKRESCRRLYSYSVWAIPPADVSHRIKKLMEGLQAEFGGPKIEPHIPILGSIQMMSREDALNKFRFAPMDDIVAKVDRVVTKNYYHQCVSLLMDRKLFENAQRWSYHFGFYNSSMPYLSLLYGKLTEEERKKAGEIVNILDESITSLTFPITHFALYEIDNDDRSLKSWTKIAESSR</sequence>
<dbReference type="Gene3D" id="3.90.1140.10">
    <property type="entry name" value="Cyclic phosphodiesterase"/>
    <property type="match status" value="1"/>
</dbReference>
<dbReference type="PANTHER" id="PTHR28141">
    <property type="entry name" value="2',3'-CYCLIC-NUCLEOTIDE 3'-PHOSPHODIESTERASE"/>
    <property type="match status" value="1"/>
</dbReference>
<dbReference type="InterPro" id="IPR006527">
    <property type="entry name" value="F-box-assoc_dom_typ1"/>
</dbReference>
<evidence type="ECO:0000313" key="4">
    <source>
        <dbReference type="Proteomes" id="UP000315295"/>
    </source>
</evidence>
<dbReference type="STRING" id="106549.A0A540K895"/>
<gene>
    <name evidence="3" type="ORF">C1H46_044010</name>
</gene>
<dbReference type="SMART" id="SM00256">
    <property type="entry name" value="FBOX"/>
    <property type="match status" value="1"/>
</dbReference>
<organism evidence="3 4">
    <name type="scientific">Malus baccata</name>
    <name type="common">Siberian crab apple</name>
    <name type="synonym">Pyrus baccata</name>
    <dbReference type="NCBI Taxonomy" id="106549"/>
    <lineage>
        <taxon>Eukaryota</taxon>
        <taxon>Viridiplantae</taxon>
        <taxon>Streptophyta</taxon>
        <taxon>Embryophyta</taxon>
        <taxon>Tracheophyta</taxon>
        <taxon>Spermatophyta</taxon>
        <taxon>Magnoliopsida</taxon>
        <taxon>eudicotyledons</taxon>
        <taxon>Gunneridae</taxon>
        <taxon>Pentapetalae</taxon>
        <taxon>rosids</taxon>
        <taxon>fabids</taxon>
        <taxon>Rosales</taxon>
        <taxon>Rosaceae</taxon>
        <taxon>Amygdaloideae</taxon>
        <taxon>Maleae</taxon>
        <taxon>Malus</taxon>
    </lineage>
</organism>
<accession>A0A540K895</accession>
<dbReference type="InterPro" id="IPR001810">
    <property type="entry name" value="F-box_dom"/>
</dbReference>
<evidence type="ECO:0000256" key="1">
    <source>
        <dbReference type="SAM" id="MobiDB-lite"/>
    </source>
</evidence>
<dbReference type="Proteomes" id="UP000315295">
    <property type="component" value="Unassembled WGS sequence"/>
</dbReference>